<feature type="domain" description="HTH tetR-type" evidence="5">
    <location>
        <begin position="3"/>
        <end position="63"/>
    </location>
</feature>
<dbReference type="RefSeq" id="WP_142506751.1">
    <property type="nucleotide sequence ID" value="NZ_FXTI01000016.1"/>
</dbReference>
<dbReference type="EMBL" id="FXTI01000016">
    <property type="protein sequence ID" value="SMO93617.1"/>
    <property type="molecule type" value="Genomic_DNA"/>
</dbReference>
<gene>
    <name evidence="6" type="ORF">SAMN06264849_11619</name>
</gene>
<dbReference type="Pfam" id="PF00440">
    <property type="entry name" value="TetR_N"/>
    <property type="match status" value="1"/>
</dbReference>
<dbReference type="SUPFAM" id="SSF46689">
    <property type="entry name" value="Homeodomain-like"/>
    <property type="match status" value="1"/>
</dbReference>
<protein>
    <submittedName>
        <fullName evidence="6">Transcriptional regulator, TetR family</fullName>
    </submittedName>
</protein>
<dbReference type="PRINTS" id="PR00455">
    <property type="entry name" value="HTHTETR"/>
</dbReference>
<dbReference type="InterPro" id="IPR050109">
    <property type="entry name" value="HTH-type_TetR-like_transc_reg"/>
</dbReference>
<evidence type="ECO:0000256" key="1">
    <source>
        <dbReference type="ARBA" id="ARBA00023015"/>
    </source>
</evidence>
<dbReference type="Proteomes" id="UP000315636">
    <property type="component" value="Unassembled WGS sequence"/>
</dbReference>
<evidence type="ECO:0000313" key="6">
    <source>
        <dbReference type="EMBL" id="SMO93617.1"/>
    </source>
</evidence>
<sequence>MSQEKTEQIFQAAVEIFAQHGFERSKMDEIARHAGVAKGTIYYHFKSKEELFVALMNNRMEKIKEMLNRCMSDTDDPVKQLRNLLEMMVTYLVQNGTFAKLLISEAWGSVERQWEFRARIRELVDIIERVIHRGISQERFYPSNESDTSFSIFGAVSVLVLQEVFRDPQTQSISEERISQMVDSIEQMVYQGVVISGYQE</sequence>
<dbReference type="Gene3D" id="1.10.357.10">
    <property type="entry name" value="Tetracycline Repressor, domain 2"/>
    <property type="match status" value="1"/>
</dbReference>
<dbReference type="SUPFAM" id="SSF48498">
    <property type="entry name" value="Tetracyclin repressor-like, C-terminal domain"/>
    <property type="match status" value="1"/>
</dbReference>
<evidence type="ECO:0000256" key="4">
    <source>
        <dbReference type="PROSITE-ProRule" id="PRU00335"/>
    </source>
</evidence>
<evidence type="ECO:0000259" key="5">
    <source>
        <dbReference type="PROSITE" id="PS50977"/>
    </source>
</evidence>
<dbReference type="AlphaFoldDB" id="A0A521FBQ5"/>
<dbReference type="InterPro" id="IPR001647">
    <property type="entry name" value="HTH_TetR"/>
</dbReference>
<dbReference type="GO" id="GO:0003677">
    <property type="term" value="F:DNA binding"/>
    <property type="evidence" value="ECO:0007669"/>
    <property type="project" value="UniProtKB-UniRule"/>
</dbReference>
<keyword evidence="2 4" id="KW-0238">DNA-binding</keyword>
<dbReference type="Pfam" id="PF17932">
    <property type="entry name" value="TetR_C_24"/>
    <property type="match status" value="1"/>
</dbReference>
<dbReference type="OrthoDB" id="9780824at2"/>
<dbReference type="PANTHER" id="PTHR30328:SF54">
    <property type="entry name" value="HTH-TYPE TRANSCRIPTIONAL REPRESSOR SCO4008"/>
    <property type="match status" value="1"/>
</dbReference>
<feature type="DNA-binding region" description="H-T-H motif" evidence="4">
    <location>
        <begin position="26"/>
        <end position="45"/>
    </location>
</feature>
<dbReference type="InterPro" id="IPR041490">
    <property type="entry name" value="KstR2_TetR_C"/>
</dbReference>
<name>A0A521FBQ5_9BACL</name>
<dbReference type="GO" id="GO:0045892">
    <property type="term" value="P:negative regulation of DNA-templated transcription"/>
    <property type="evidence" value="ECO:0007669"/>
    <property type="project" value="UniProtKB-ARBA"/>
</dbReference>
<proteinExistence type="predicted"/>
<reference evidence="6 7" key="1">
    <citation type="submission" date="2017-05" db="EMBL/GenBank/DDBJ databases">
        <authorList>
            <person name="Varghese N."/>
            <person name="Submissions S."/>
        </authorList>
    </citation>
    <scope>NUCLEOTIDE SEQUENCE [LARGE SCALE GENOMIC DNA]</scope>
    <source>
        <strain evidence="6 7">DSM 45474</strain>
    </source>
</reference>
<evidence type="ECO:0000256" key="2">
    <source>
        <dbReference type="ARBA" id="ARBA00023125"/>
    </source>
</evidence>
<evidence type="ECO:0000256" key="3">
    <source>
        <dbReference type="ARBA" id="ARBA00023163"/>
    </source>
</evidence>
<dbReference type="PROSITE" id="PS50977">
    <property type="entry name" value="HTH_TETR_2"/>
    <property type="match status" value="1"/>
</dbReference>
<organism evidence="6 7">
    <name type="scientific">Melghirimyces algeriensis</name>
    <dbReference type="NCBI Taxonomy" id="910412"/>
    <lineage>
        <taxon>Bacteria</taxon>
        <taxon>Bacillati</taxon>
        <taxon>Bacillota</taxon>
        <taxon>Bacilli</taxon>
        <taxon>Bacillales</taxon>
        <taxon>Thermoactinomycetaceae</taxon>
        <taxon>Melghirimyces</taxon>
    </lineage>
</organism>
<accession>A0A521FBQ5</accession>
<keyword evidence="3" id="KW-0804">Transcription</keyword>
<dbReference type="PANTHER" id="PTHR30328">
    <property type="entry name" value="TRANSCRIPTIONAL REPRESSOR"/>
    <property type="match status" value="1"/>
</dbReference>
<keyword evidence="1" id="KW-0805">Transcription regulation</keyword>
<evidence type="ECO:0000313" key="7">
    <source>
        <dbReference type="Proteomes" id="UP000315636"/>
    </source>
</evidence>
<dbReference type="InterPro" id="IPR036271">
    <property type="entry name" value="Tet_transcr_reg_TetR-rel_C_sf"/>
</dbReference>
<dbReference type="InterPro" id="IPR009057">
    <property type="entry name" value="Homeodomain-like_sf"/>
</dbReference>
<keyword evidence="7" id="KW-1185">Reference proteome</keyword>
<dbReference type="FunFam" id="1.10.10.60:FF:000141">
    <property type="entry name" value="TetR family transcriptional regulator"/>
    <property type="match status" value="1"/>
</dbReference>
<dbReference type="Gene3D" id="1.10.10.60">
    <property type="entry name" value="Homeodomain-like"/>
    <property type="match status" value="1"/>
</dbReference>